<evidence type="ECO:0000256" key="7">
    <source>
        <dbReference type="ARBA" id="ARBA00023136"/>
    </source>
</evidence>
<keyword evidence="2" id="KW-0813">Transport</keyword>
<keyword evidence="3" id="KW-1003">Cell membrane</keyword>
<dbReference type="InterPro" id="IPR037673">
    <property type="entry name" value="MSC/AndL"/>
</dbReference>
<dbReference type="Proteomes" id="UP000030002">
    <property type="component" value="Unassembled WGS sequence"/>
</dbReference>
<protein>
    <submittedName>
        <fullName evidence="10">Large conductance mechanosensitive channel protein MscL</fullName>
    </submittedName>
</protein>
<dbReference type="GO" id="GO:0016020">
    <property type="term" value="C:membrane"/>
    <property type="evidence" value="ECO:0007669"/>
    <property type="project" value="UniProtKB-SubCell"/>
</dbReference>
<dbReference type="NCBIfam" id="TIGR00220">
    <property type="entry name" value="mscL"/>
    <property type="match status" value="1"/>
</dbReference>
<organism evidence="10 11">
    <name type="scientific">Knoellia sinensis KCTC 19936</name>
    <dbReference type="NCBI Taxonomy" id="1385520"/>
    <lineage>
        <taxon>Bacteria</taxon>
        <taxon>Bacillati</taxon>
        <taxon>Actinomycetota</taxon>
        <taxon>Actinomycetes</taxon>
        <taxon>Micrococcales</taxon>
        <taxon>Intrasporangiaceae</taxon>
        <taxon>Knoellia</taxon>
    </lineage>
</organism>
<proteinExistence type="predicted"/>
<keyword evidence="8" id="KW-0407">Ion channel</keyword>
<evidence type="ECO:0000256" key="3">
    <source>
        <dbReference type="ARBA" id="ARBA00022475"/>
    </source>
</evidence>
<evidence type="ECO:0000256" key="4">
    <source>
        <dbReference type="ARBA" id="ARBA00022692"/>
    </source>
</evidence>
<evidence type="ECO:0000256" key="9">
    <source>
        <dbReference type="SAM" id="Phobius"/>
    </source>
</evidence>
<sequence>MSGFKDFVLKGNVVDLAVAVVIATAFGKVVEAMVKIIMELVGKLVGTPDFSNWKPAELSIGAFLTVLISFLILAAVVYFGVVKPYTAAKERFFPDEPEADTEDPNTELLKEIRDSLRARPGL</sequence>
<evidence type="ECO:0000256" key="2">
    <source>
        <dbReference type="ARBA" id="ARBA00022448"/>
    </source>
</evidence>
<keyword evidence="11" id="KW-1185">Reference proteome</keyword>
<feature type="transmembrane region" description="Helical" evidence="9">
    <location>
        <begin position="58"/>
        <end position="81"/>
    </location>
</feature>
<keyword evidence="4 9" id="KW-0812">Transmembrane</keyword>
<dbReference type="eggNOG" id="COG1970">
    <property type="taxonomic scope" value="Bacteria"/>
</dbReference>
<dbReference type="AlphaFoldDB" id="A0A0A0IYE7"/>
<keyword evidence="5 9" id="KW-1133">Transmembrane helix</keyword>
<accession>A0A0A0IYE7</accession>
<dbReference type="GO" id="GO:0008381">
    <property type="term" value="F:mechanosensitive monoatomic ion channel activity"/>
    <property type="evidence" value="ECO:0007669"/>
    <property type="project" value="InterPro"/>
</dbReference>
<comment type="subcellular location">
    <subcellularLocation>
        <location evidence="1">Membrane</location>
        <topology evidence="1">Multi-pass membrane protein</topology>
    </subcellularLocation>
</comment>
<evidence type="ECO:0000256" key="1">
    <source>
        <dbReference type="ARBA" id="ARBA00004141"/>
    </source>
</evidence>
<dbReference type="RefSeq" id="WP_035919017.1">
    <property type="nucleotide sequence ID" value="NZ_AVPJ01000021.1"/>
</dbReference>
<reference evidence="10 11" key="1">
    <citation type="submission" date="2013-08" db="EMBL/GenBank/DDBJ databases">
        <title>The genome sequence of Knoellia sinensis.</title>
        <authorList>
            <person name="Zhu W."/>
            <person name="Wang G."/>
        </authorList>
    </citation>
    <scope>NUCLEOTIDE SEQUENCE [LARGE SCALE GENOMIC DNA]</scope>
    <source>
        <strain evidence="10 11">KCTC 19936</strain>
    </source>
</reference>
<dbReference type="InterPro" id="IPR001185">
    <property type="entry name" value="MS_channel"/>
</dbReference>
<dbReference type="EMBL" id="AVPJ01000021">
    <property type="protein sequence ID" value="KGN30225.1"/>
    <property type="molecule type" value="Genomic_DNA"/>
</dbReference>
<name>A0A0A0IYE7_9MICO</name>
<dbReference type="STRING" id="1385520.N802_09655"/>
<gene>
    <name evidence="10" type="ORF">N802_09655</name>
</gene>
<dbReference type="InterPro" id="IPR036019">
    <property type="entry name" value="MscL_channel"/>
</dbReference>
<dbReference type="Gene3D" id="1.10.1200.120">
    <property type="entry name" value="Large-conductance mechanosensitive channel, MscL, domain 1"/>
    <property type="match status" value="1"/>
</dbReference>
<dbReference type="Pfam" id="PF01741">
    <property type="entry name" value="MscL"/>
    <property type="match status" value="1"/>
</dbReference>
<evidence type="ECO:0000256" key="6">
    <source>
        <dbReference type="ARBA" id="ARBA00023065"/>
    </source>
</evidence>
<comment type="caution">
    <text evidence="10">The sequence shown here is derived from an EMBL/GenBank/DDBJ whole genome shotgun (WGS) entry which is preliminary data.</text>
</comment>
<dbReference type="OrthoDB" id="9810350at2"/>
<dbReference type="SUPFAM" id="SSF81330">
    <property type="entry name" value="Gated mechanosensitive channel"/>
    <property type="match status" value="1"/>
</dbReference>
<dbReference type="PANTHER" id="PTHR30266:SF2">
    <property type="entry name" value="LARGE-CONDUCTANCE MECHANOSENSITIVE CHANNEL"/>
    <property type="match status" value="1"/>
</dbReference>
<feature type="transmembrane region" description="Helical" evidence="9">
    <location>
        <begin position="12"/>
        <end position="38"/>
    </location>
</feature>
<keyword evidence="6" id="KW-0406">Ion transport</keyword>
<keyword evidence="7 9" id="KW-0472">Membrane</keyword>
<evidence type="ECO:0000313" key="10">
    <source>
        <dbReference type="EMBL" id="KGN30225.1"/>
    </source>
</evidence>
<evidence type="ECO:0000256" key="5">
    <source>
        <dbReference type="ARBA" id="ARBA00022989"/>
    </source>
</evidence>
<evidence type="ECO:0000256" key="8">
    <source>
        <dbReference type="ARBA" id="ARBA00023303"/>
    </source>
</evidence>
<evidence type="ECO:0000313" key="11">
    <source>
        <dbReference type="Proteomes" id="UP000030002"/>
    </source>
</evidence>
<dbReference type="PANTHER" id="PTHR30266">
    <property type="entry name" value="MECHANOSENSITIVE CHANNEL MSCL"/>
    <property type="match status" value="1"/>
</dbReference>